<dbReference type="InParanoid" id="A0A165P584"/>
<reference evidence="1 2" key="1">
    <citation type="journal article" date="2016" name="Mol. Biol. Evol.">
        <title>Comparative Genomics of Early-Diverging Mushroom-Forming Fungi Provides Insights into the Origins of Lignocellulose Decay Capabilities.</title>
        <authorList>
            <person name="Nagy L.G."/>
            <person name="Riley R."/>
            <person name="Tritt A."/>
            <person name="Adam C."/>
            <person name="Daum C."/>
            <person name="Floudas D."/>
            <person name="Sun H."/>
            <person name="Yadav J.S."/>
            <person name="Pangilinan J."/>
            <person name="Larsson K.H."/>
            <person name="Matsuura K."/>
            <person name="Barry K."/>
            <person name="Labutti K."/>
            <person name="Kuo R."/>
            <person name="Ohm R.A."/>
            <person name="Bhattacharya S.S."/>
            <person name="Shirouzu T."/>
            <person name="Yoshinaga Y."/>
            <person name="Martin F.M."/>
            <person name="Grigoriev I.V."/>
            <person name="Hibbett D.S."/>
        </authorList>
    </citation>
    <scope>NUCLEOTIDE SEQUENCE [LARGE SCALE GENOMIC DNA]</scope>
    <source>
        <strain evidence="1 2">HHB12029</strain>
    </source>
</reference>
<dbReference type="AlphaFoldDB" id="A0A165P584"/>
<dbReference type="EMBL" id="KV425892">
    <property type="protein sequence ID" value="KZW01662.1"/>
    <property type="molecule type" value="Genomic_DNA"/>
</dbReference>
<organism evidence="1 2">
    <name type="scientific">Exidia glandulosa HHB12029</name>
    <dbReference type="NCBI Taxonomy" id="1314781"/>
    <lineage>
        <taxon>Eukaryota</taxon>
        <taxon>Fungi</taxon>
        <taxon>Dikarya</taxon>
        <taxon>Basidiomycota</taxon>
        <taxon>Agaricomycotina</taxon>
        <taxon>Agaricomycetes</taxon>
        <taxon>Auriculariales</taxon>
        <taxon>Exidiaceae</taxon>
        <taxon>Exidia</taxon>
    </lineage>
</organism>
<feature type="non-terminal residue" evidence="1">
    <location>
        <position position="61"/>
    </location>
</feature>
<evidence type="ECO:0000313" key="1">
    <source>
        <dbReference type="EMBL" id="KZW01662.1"/>
    </source>
</evidence>
<proteinExistence type="predicted"/>
<keyword evidence="2" id="KW-1185">Reference proteome</keyword>
<name>A0A165P584_EXIGL</name>
<protein>
    <submittedName>
        <fullName evidence="1">Uncharacterized protein</fullName>
    </submittedName>
</protein>
<gene>
    <name evidence="1" type="ORF">EXIGLDRAFT_717244</name>
</gene>
<dbReference type="OrthoDB" id="2019644at2759"/>
<dbReference type="Proteomes" id="UP000077266">
    <property type="component" value="Unassembled WGS sequence"/>
</dbReference>
<sequence>MWLAVLDDAFGYMSGLVALDAFDFKSTLLSALERLVISGIARMRPSFDGSSTSRTMLQSPT</sequence>
<accession>A0A165P584</accession>
<evidence type="ECO:0000313" key="2">
    <source>
        <dbReference type="Proteomes" id="UP000077266"/>
    </source>
</evidence>